<name>A0A6J2PRE4_COTGO</name>
<dbReference type="RefSeq" id="XP_029287904.1">
    <property type="nucleotide sequence ID" value="XM_029432044.1"/>
</dbReference>
<organism evidence="2 3">
    <name type="scientific">Cottoperca gobio</name>
    <name type="common">Frogmouth</name>
    <name type="synonym">Aphritis gobio</name>
    <dbReference type="NCBI Taxonomy" id="56716"/>
    <lineage>
        <taxon>Eukaryota</taxon>
        <taxon>Metazoa</taxon>
        <taxon>Chordata</taxon>
        <taxon>Craniata</taxon>
        <taxon>Vertebrata</taxon>
        <taxon>Euteleostomi</taxon>
        <taxon>Actinopterygii</taxon>
        <taxon>Neopterygii</taxon>
        <taxon>Teleostei</taxon>
        <taxon>Neoteleostei</taxon>
        <taxon>Acanthomorphata</taxon>
        <taxon>Eupercaria</taxon>
        <taxon>Perciformes</taxon>
        <taxon>Notothenioidei</taxon>
        <taxon>Bovichtidae</taxon>
        <taxon>Cottoperca</taxon>
    </lineage>
</organism>
<dbReference type="InParanoid" id="A0A6J2PRE4"/>
<gene>
    <name evidence="3" type="primary">LOC115008437</name>
</gene>
<dbReference type="PANTHER" id="PTHR16165:SF9">
    <property type="entry name" value="NXPE FAMILY MEMBER 3"/>
    <property type="match status" value="1"/>
</dbReference>
<evidence type="ECO:0000313" key="3">
    <source>
        <dbReference type="RefSeq" id="XP_029287904.1"/>
    </source>
</evidence>
<dbReference type="InterPro" id="IPR026845">
    <property type="entry name" value="NXPH/NXPE"/>
</dbReference>
<reference evidence="3" key="1">
    <citation type="submission" date="2025-08" db="UniProtKB">
        <authorList>
            <consortium name="RefSeq"/>
        </authorList>
    </citation>
    <scope>IDENTIFICATION</scope>
</reference>
<dbReference type="GeneID" id="115008437"/>
<feature type="domain" description="NXPE C-terminal" evidence="1">
    <location>
        <begin position="153"/>
        <end position="368"/>
    </location>
</feature>
<dbReference type="AlphaFoldDB" id="A0A6J2PRE4"/>
<evidence type="ECO:0000259" key="1">
    <source>
        <dbReference type="Pfam" id="PF24536"/>
    </source>
</evidence>
<keyword evidence="2" id="KW-1185">Reference proteome</keyword>
<dbReference type="InterPro" id="IPR057106">
    <property type="entry name" value="NXPE4_C"/>
</dbReference>
<evidence type="ECO:0000313" key="2">
    <source>
        <dbReference type="Proteomes" id="UP000504630"/>
    </source>
</evidence>
<proteinExistence type="predicted"/>
<dbReference type="PANTHER" id="PTHR16165">
    <property type="entry name" value="NXPE FAMILY MEMBER"/>
    <property type="match status" value="1"/>
</dbReference>
<sequence>MQAEVTLVHPGEAIAVLIRLNREKPDRINFKSIFHSGSLSESTICNICLRPTQQPLCNFIDLRTGESWFCYKPQNMSCDTRTNHIRMDNQHFKKIIQIGVNMKVFIGASGPEKVTVLPKNKDQPEVKSISVTSGPSGYSYQGLWRALGNTTVRQINMSATSQCLKHKLVHLYGDSTIRQWFEYFMKTLPGLKQFDLQEDKLVGPFMAVDHTNNILMTYHYHGPPLSFKNVPTSELRYVANELDDLTGGANTVVVIGVWAHFTSFPMEVYIRRLLGIRRAVMRLLDRAPHTLVIIRTGKPRSLTLYYSLINVDWYTTQFNKVLRALFTGLNVHWIDAWEMVVAHHLPHDIHPQTPIIKNMIDILLSHICPKNSG</sequence>
<dbReference type="SUPFAM" id="SSF52266">
    <property type="entry name" value="SGNH hydrolase"/>
    <property type="match status" value="1"/>
</dbReference>
<dbReference type="Proteomes" id="UP000504630">
    <property type="component" value="Chromosome 5"/>
</dbReference>
<dbReference type="OrthoDB" id="5950832at2759"/>
<accession>A0A6J2PRE4</accession>
<dbReference type="Pfam" id="PF06312">
    <property type="entry name" value="Neurexophilin"/>
    <property type="match status" value="1"/>
</dbReference>
<dbReference type="KEGG" id="cgob:115008437"/>
<protein>
    <submittedName>
        <fullName evidence="3">NXPE family member 3-like</fullName>
    </submittedName>
</protein>
<dbReference type="Pfam" id="PF24536">
    <property type="entry name" value="NXPE4_C"/>
    <property type="match status" value="1"/>
</dbReference>